<dbReference type="RefSeq" id="WP_235677790.1">
    <property type="nucleotide sequence ID" value="NZ_AP022595.1"/>
</dbReference>
<sequence>MPDTHERSLRAQIAAHESWAKTENRSARTAPARKALLDKFERQVDPHGTLTPAERATRAEHARKAYFKRLALKSAQARRNRKGGAA</sequence>
<accession>A0A7I7STA3</accession>
<keyword evidence="2" id="KW-1185">Reference proteome</keyword>
<dbReference type="Proteomes" id="UP000466445">
    <property type="component" value="Chromosome"/>
</dbReference>
<name>A0A7I7STA3_9MYCO</name>
<dbReference type="EMBL" id="AP022595">
    <property type="protein sequence ID" value="BBY60227.1"/>
    <property type="molecule type" value="Genomic_DNA"/>
</dbReference>
<protein>
    <submittedName>
        <fullName evidence="1">Uncharacterized protein</fullName>
    </submittedName>
</protein>
<proteinExistence type="predicted"/>
<organism evidence="1 2">
    <name type="scientific">Mycolicibacterium sarraceniae</name>
    <dbReference type="NCBI Taxonomy" id="1534348"/>
    <lineage>
        <taxon>Bacteria</taxon>
        <taxon>Bacillati</taxon>
        <taxon>Actinomycetota</taxon>
        <taxon>Actinomycetes</taxon>
        <taxon>Mycobacteriales</taxon>
        <taxon>Mycobacteriaceae</taxon>
        <taxon>Mycolicibacterium</taxon>
    </lineage>
</organism>
<dbReference type="KEGG" id="msar:MSAR_33630"/>
<evidence type="ECO:0000313" key="1">
    <source>
        <dbReference type="EMBL" id="BBY60227.1"/>
    </source>
</evidence>
<gene>
    <name evidence="1" type="ORF">MSAR_33630</name>
</gene>
<dbReference type="AlphaFoldDB" id="A0A7I7STA3"/>
<reference evidence="1 2" key="1">
    <citation type="journal article" date="2019" name="Emerg. Microbes Infect.">
        <title>Comprehensive subspecies identification of 175 nontuberculous mycobacteria species based on 7547 genomic profiles.</title>
        <authorList>
            <person name="Matsumoto Y."/>
            <person name="Kinjo T."/>
            <person name="Motooka D."/>
            <person name="Nabeya D."/>
            <person name="Jung N."/>
            <person name="Uechi K."/>
            <person name="Horii T."/>
            <person name="Iida T."/>
            <person name="Fujita J."/>
            <person name="Nakamura S."/>
        </authorList>
    </citation>
    <scope>NUCLEOTIDE SEQUENCE [LARGE SCALE GENOMIC DNA]</scope>
    <source>
        <strain evidence="1 2">JCM 30395</strain>
    </source>
</reference>
<evidence type="ECO:0000313" key="2">
    <source>
        <dbReference type="Proteomes" id="UP000466445"/>
    </source>
</evidence>